<name>A0A059J5Z9_TRIIM</name>
<comment type="caution">
    <text evidence="1">The sequence shown here is derived from an EMBL/GenBank/DDBJ whole genome shotgun (WGS) entry which is preliminary data.</text>
</comment>
<reference evidence="1 2" key="1">
    <citation type="submission" date="2014-02" db="EMBL/GenBank/DDBJ databases">
        <title>The Genome Sequence of Trichophyton interdigitale MR816.</title>
        <authorList>
            <consortium name="The Broad Institute Genomics Platform"/>
            <person name="Cuomo C.A."/>
            <person name="White T.C."/>
            <person name="Graser Y."/>
            <person name="Martinez-Rossi N."/>
            <person name="Heitman J."/>
            <person name="Young S.K."/>
            <person name="Zeng Q."/>
            <person name="Gargeya S."/>
            <person name="Abouelleil A."/>
            <person name="Alvarado L."/>
            <person name="Chapman S.B."/>
            <person name="Gainer-Dewar J."/>
            <person name="Goldberg J."/>
            <person name="Griggs A."/>
            <person name="Gujja S."/>
            <person name="Hansen M."/>
            <person name="Howarth C."/>
            <person name="Imamovic A."/>
            <person name="Larimer J."/>
            <person name="Martinez D."/>
            <person name="Murphy C."/>
            <person name="Pearson M.D."/>
            <person name="Persinoti G."/>
            <person name="Poon T."/>
            <person name="Priest M."/>
            <person name="Roberts A.D."/>
            <person name="Saif S."/>
            <person name="Shea T.D."/>
            <person name="Sykes S.N."/>
            <person name="Wortman J."/>
            <person name="Nusbaum C."/>
            <person name="Birren B."/>
        </authorList>
    </citation>
    <scope>NUCLEOTIDE SEQUENCE [LARGE SCALE GENOMIC DNA]</scope>
    <source>
        <strain evidence="1 2">MR816</strain>
    </source>
</reference>
<keyword evidence="2" id="KW-1185">Reference proteome</keyword>
<dbReference type="SUPFAM" id="SSF81383">
    <property type="entry name" value="F-box domain"/>
    <property type="match status" value="1"/>
</dbReference>
<protein>
    <recommendedName>
        <fullName evidence="3">F-box domain-containing protein</fullName>
    </recommendedName>
</protein>
<dbReference type="InterPro" id="IPR036047">
    <property type="entry name" value="F-box-like_dom_sf"/>
</dbReference>
<gene>
    <name evidence="1" type="ORF">H109_04922</name>
</gene>
<dbReference type="Proteomes" id="UP000024533">
    <property type="component" value="Unassembled WGS sequence"/>
</dbReference>
<dbReference type="AlphaFoldDB" id="A0A059J5Z9"/>
<evidence type="ECO:0008006" key="3">
    <source>
        <dbReference type="Google" id="ProtNLM"/>
    </source>
</evidence>
<accession>A0A059J5Z9</accession>
<evidence type="ECO:0000313" key="1">
    <source>
        <dbReference type="EMBL" id="KDB23194.1"/>
    </source>
</evidence>
<evidence type="ECO:0000313" key="2">
    <source>
        <dbReference type="Proteomes" id="UP000024533"/>
    </source>
</evidence>
<sequence length="331" mass="38117">MAQPSAESLAGPRASEESLPLCILPELGKLRMSKEFYRQTEYTYTLTTLPLDIILLIADHLHSVDRTMLWLTCKTFHDSIPMKGYHPIACPSARVRAMRLLYDSPLLPYFGHNSKFLCMTRSRRNVRKAVEKLQKCSLCNFFSKMGKNLQCPFHPPIDKGLYSFPRFRPLTRDERIMRKLTSSSSLSLQSYIKGCLPRVLDKLGSCSVSCQKAGFPASWDKELRNKEELYNSQVRERQQMLGIARSSHHYEPTKWRDENWRINFADFNIWVFFLCNHCMNILPDNSPMRGACAFCGCSDCGMSKPKLLRVCEPGEQPRVVILGQIAFFPRN</sequence>
<organism evidence="1 2">
    <name type="scientific">Trichophyton interdigitale (strain MR816)</name>
    <dbReference type="NCBI Taxonomy" id="1215338"/>
    <lineage>
        <taxon>Eukaryota</taxon>
        <taxon>Fungi</taxon>
        <taxon>Dikarya</taxon>
        <taxon>Ascomycota</taxon>
        <taxon>Pezizomycotina</taxon>
        <taxon>Eurotiomycetes</taxon>
        <taxon>Eurotiomycetidae</taxon>
        <taxon>Onygenales</taxon>
        <taxon>Arthrodermataceae</taxon>
        <taxon>Trichophyton</taxon>
    </lineage>
</organism>
<dbReference type="EMBL" id="AOKY01000316">
    <property type="protein sequence ID" value="KDB23194.1"/>
    <property type="molecule type" value="Genomic_DNA"/>
</dbReference>
<proteinExistence type="predicted"/>
<dbReference type="OMA" id="GYHPIAC"/>
<dbReference type="OrthoDB" id="4171077at2759"/>
<dbReference type="HOGENOM" id="CLU_845164_0_0_1"/>